<keyword evidence="4" id="KW-0052">Apoplast</keyword>
<gene>
    <name evidence="6" type="ORF">KFL_007060100</name>
</gene>
<comment type="function">
    <text evidence="4">Dirigent proteins impart stereoselectivity on the phenoxy radical-coupling reaction, yielding optically active lignans from two molecules of coniferyl alcohol in the biosynthesis of lignans, flavonolignans, and alkaloids and thus plays a central role in plant secondary metabolism.</text>
</comment>
<dbReference type="OMA" id="FNDPVES"/>
<keyword evidence="7" id="KW-1185">Reference proteome</keyword>
<dbReference type="Proteomes" id="UP000054558">
    <property type="component" value="Unassembled WGS sequence"/>
</dbReference>
<evidence type="ECO:0000313" key="6">
    <source>
        <dbReference type="EMBL" id="GAQ90953.1"/>
    </source>
</evidence>
<evidence type="ECO:0000256" key="2">
    <source>
        <dbReference type="ARBA" id="ARBA00011738"/>
    </source>
</evidence>
<reference evidence="6 7" key="1">
    <citation type="journal article" date="2014" name="Nat. Commun.">
        <title>Klebsormidium flaccidum genome reveals primary factors for plant terrestrial adaptation.</title>
        <authorList>
            <person name="Hori K."/>
            <person name="Maruyama F."/>
            <person name="Fujisawa T."/>
            <person name="Togashi T."/>
            <person name="Yamamoto N."/>
            <person name="Seo M."/>
            <person name="Sato S."/>
            <person name="Yamada T."/>
            <person name="Mori H."/>
            <person name="Tajima N."/>
            <person name="Moriyama T."/>
            <person name="Ikeuchi M."/>
            <person name="Watanabe M."/>
            <person name="Wada H."/>
            <person name="Kobayashi K."/>
            <person name="Saito M."/>
            <person name="Masuda T."/>
            <person name="Sasaki-Sekimoto Y."/>
            <person name="Mashiguchi K."/>
            <person name="Awai K."/>
            <person name="Shimojima M."/>
            <person name="Masuda S."/>
            <person name="Iwai M."/>
            <person name="Nobusawa T."/>
            <person name="Narise T."/>
            <person name="Kondo S."/>
            <person name="Saito H."/>
            <person name="Sato R."/>
            <person name="Murakawa M."/>
            <person name="Ihara Y."/>
            <person name="Oshima-Yamada Y."/>
            <person name="Ohtaka K."/>
            <person name="Satoh M."/>
            <person name="Sonobe K."/>
            <person name="Ishii M."/>
            <person name="Ohtani R."/>
            <person name="Kanamori-Sato M."/>
            <person name="Honoki R."/>
            <person name="Miyazaki D."/>
            <person name="Mochizuki H."/>
            <person name="Umetsu J."/>
            <person name="Higashi K."/>
            <person name="Shibata D."/>
            <person name="Kamiya Y."/>
            <person name="Sato N."/>
            <person name="Nakamura Y."/>
            <person name="Tabata S."/>
            <person name="Ida S."/>
            <person name="Kurokawa K."/>
            <person name="Ohta H."/>
        </authorList>
    </citation>
    <scope>NUCLEOTIDE SEQUENCE [LARGE SCALE GENOMIC DNA]</scope>
    <source>
        <strain evidence="6 7">NIES-2285</strain>
    </source>
</reference>
<dbReference type="GO" id="GO:0048046">
    <property type="term" value="C:apoplast"/>
    <property type="evidence" value="ECO:0007669"/>
    <property type="project" value="UniProtKB-SubCell"/>
</dbReference>
<organism evidence="6 7">
    <name type="scientific">Klebsormidium nitens</name>
    <name type="common">Green alga</name>
    <name type="synonym">Ulothrix nitens</name>
    <dbReference type="NCBI Taxonomy" id="105231"/>
    <lineage>
        <taxon>Eukaryota</taxon>
        <taxon>Viridiplantae</taxon>
        <taxon>Streptophyta</taxon>
        <taxon>Klebsormidiophyceae</taxon>
        <taxon>Klebsormidiales</taxon>
        <taxon>Klebsormidiaceae</taxon>
        <taxon>Klebsormidium</taxon>
    </lineage>
</organism>
<comment type="subcellular location">
    <subcellularLocation>
        <location evidence="4">Secreted</location>
        <location evidence="4">Extracellular space</location>
        <location evidence="4">Apoplast</location>
    </subcellularLocation>
</comment>
<dbReference type="GO" id="GO:0009699">
    <property type="term" value="P:phenylpropanoid biosynthetic process"/>
    <property type="evidence" value="ECO:0007669"/>
    <property type="project" value="UniProtKB-ARBA"/>
</dbReference>
<evidence type="ECO:0000256" key="5">
    <source>
        <dbReference type="SAM" id="MobiDB-lite"/>
    </source>
</evidence>
<name>A0A1Y1IJR0_KLENI</name>
<feature type="region of interest" description="Disordered" evidence="5">
    <location>
        <begin position="1"/>
        <end position="20"/>
    </location>
</feature>
<evidence type="ECO:0000256" key="1">
    <source>
        <dbReference type="ARBA" id="ARBA00010746"/>
    </source>
</evidence>
<protein>
    <recommendedName>
        <fullName evidence="4">Dirigent protein</fullName>
    </recommendedName>
</protein>
<dbReference type="InterPro" id="IPR044859">
    <property type="entry name" value="Allene_oxi_cyc_Dirigent"/>
</dbReference>
<feature type="compositionally biased region" description="Pro residues" evidence="5">
    <location>
        <begin position="1"/>
        <end position="18"/>
    </location>
</feature>
<dbReference type="Pfam" id="PF03018">
    <property type="entry name" value="Dirigent"/>
    <property type="match status" value="1"/>
</dbReference>
<dbReference type="InterPro" id="IPR004265">
    <property type="entry name" value="Dirigent"/>
</dbReference>
<accession>A0A1Y1IJR0</accession>
<dbReference type="Gene3D" id="2.40.480.10">
    <property type="entry name" value="Allene oxide cyclase-like"/>
    <property type="match status" value="1"/>
</dbReference>
<evidence type="ECO:0000256" key="4">
    <source>
        <dbReference type="RuleBase" id="RU363099"/>
    </source>
</evidence>
<feature type="non-terminal residue" evidence="6">
    <location>
        <position position="1"/>
    </location>
</feature>
<dbReference type="EMBL" id="DF237655">
    <property type="protein sequence ID" value="GAQ90953.1"/>
    <property type="molecule type" value="Genomic_DNA"/>
</dbReference>
<evidence type="ECO:0000256" key="3">
    <source>
        <dbReference type="ARBA" id="ARBA00022525"/>
    </source>
</evidence>
<comment type="similarity">
    <text evidence="1 4">Belongs to the plant dirigent protein family.</text>
</comment>
<keyword evidence="3 4" id="KW-0964">Secreted</keyword>
<proteinExistence type="inferred from homology"/>
<comment type="subunit">
    <text evidence="2 4">Homodimer.</text>
</comment>
<dbReference type="AlphaFoldDB" id="A0A1Y1IJR0"/>
<evidence type="ECO:0000313" key="7">
    <source>
        <dbReference type="Proteomes" id="UP000054558"/>
    </source>
</evidence>
<sequence length="171" mass="17641">APRSPPPSAGRPSPPPSAAPRKLEYVPFSFELVLTQTPETTTLANLSTGASFVFNDPVESVNNTPAFAGTADGFAFFTQGLNFTTGEAVIEIVATIVSAANPRDTFAIIGPSNSLSNVVTDVAVVGGTGRFAGATGAGKIRVIQFIPADTTILRLAFFFFALATPLPVPAV</sequence>